<dbReference type="EMBL" id="KJ631622">
    <property type="protein sequence ID" value="AJD80784.1"/>
    <property type="molecule type" value="Genomic_DNA"/>
</dbReference>
<accession>A0A0B4ZZY8</accession>
<name>A0A0B4ZZY8_9ABAC</name>
<evidence type="ECO:0000313" key="1">
    <source>
        <dbReference type="EMBL" id="AJD80784.1"/>
    </source>
</evidence>
<reference evidence="1 2" key="1">
    <citation type="journal article" date="2013" name="J. Invertebr. Pathol.">
        <title>Pseudoplusia includens single nucleopolyhedrovirus: genetic diversity, phylogeny and hypervariability of the pif-2 gene.</title>
        <authorList>
            <person name="Craveiro S.R."/>
            <person name="Melo F.L."/>
            <person name="Ribeiro Z.M."/>
            <person name="Ribeiro B.M."/>
            <person name="Bao S.N."/>
            <person name="Inglis P.W."/>
            <person name="Castro M.E."/>
        </authorList>
    </citation>
    <scope>NUCLEOTIDE SEQUENCE [LARGE SCALE GENOMIC DNA]</scope>
</reference>
<sequence>MTNAMNLVEYTLRFNKFDSFQNVNFRVLLSAAEIDSLAFLFSKYFDQSTNVNIKGLTFFNEFNKCVDVVKRDFDSKQDNNDVKKFNFPYSLKTSFMSQVPKFRTIMQYLQKYYKSTPAPSIMQLNSRCEICSVNKIECLSCKINYLSESLTVFDTAIQDGWDIFLRPMFGLPIFLYIILKTEYDANGVFNADDLITNSFTQFFYNLLCDKATTGYLNFKACASLIKECRLVVGALQDDDLEQLLWKLRNNNTCESKLFSPFKRFITELALKTKIKAPKINKIASIVFTGFFLRLYLESSANKTKTAADLEMRNVCRFIFHNYDDDKFEKFMLKLQGIKQDLFSETMSEYIVAERYIRQLVTKYKLDEELYHLLNDNVVG</sequence>
<organism evidence="1 2">
    <name type="scientific">Pseudoplusia includens SNPV IE</name>
    <dbReference type="NCBI Taxonomy" id="1592335"/>
    <lineage>
        <taxon>Viruses</taxon>
        <taxon>Viruses incertae sedis</taxon>
        <taxon>Naldaviricetes</taxon>
        <taxon>Lefavirales</taxon>
        <taxon>Baculoviridae</taxon>
        <taxon>Alphabaculovirus</taxon>
        <taxon>Alphabaculovirus chrincludentis</taxon>
        <taxon>Alphabaculovirus alterchrincludentis</taxon>
    </lineage>
</organism>
<protein>
    <submittedName>
        <fullName evidence="1">p45</fullName>
    </submittedName>
</protein>
<gene>
    <name evidence="1" type="primary">ORF-94</name>
</gene>
<dbReference type="Proteomes" id="UP000203835">
    <property type="component" value="Segment"/>
</dbReference>
<dbReference type="OrthoDB" id="4662at10239"/>
<keyword evidence="2" id="KW-1185">Reference proteome</keyword>
<dbReference type="RefSeq" id="YP_009117007.1">
    <property type="nucleotide sequence ID" value="NC_026268.1"/>
</dbReference>
<dbReference type="GeneID" id="22974461"/>
<dbReference type="KEGG" id="vg:22974461"/>
<proteinExistence type="predicted"/>
<evidence type="ECO:0000313" key="2">
    <source>
        <dbReference type="Proteomes" id="UP000203835"/>
    </source>
</evidence>
<dbReference type="Pfam" id="PF04878">
    <property type="entry name" value="Baculo_p48"/>
    <property type="match status" value="1"/>
</dbReference>
<dbReference type="InterPro" id="IPR006962">
    <property type="entry name" value="P48_Baculovir"/>
</dbReference>
<reference evidence="1 2" key="2">
    <citation type="journal article" date="2015" name="BMC Genomics">
        <title>The genome sequence of Pseudoplusia includens single nucleopolyhedrovirus and an analysis of p26 gene evolution in the baculoviruses.</title>
        <authorList>
            <person name="Craveiro S.R."/>
            <person name="Inglis P.W."/>
            <person name="Togawa R.C."/>
            <person name="Grynberg P."/>
            <person name="Melo F.L."/>
            <person name="Ribeiro Z.M.A."/>
            <person name="Ribeiro B.M."/>
            <person name="Bao S.N."/>
            <person name="Castro M.E.B."/>
        </authorList>
    </citation>
    <scope>NUCLEOTIDE SEQUENCE [LARGE SCALE GENOMIC DNA]</scope>
</reference>